<evidence type="ECO:0000313" key="3">
    <source>
        <dbReference type="Proteomes" id="UP000623467"/>
    </source>
</evidence>
<evidence type="ECO:0000313" key="2">
    <source>
        <dbReference type="EMBL" id="KAF7371383.1"/>
    </source>
</evidence>
<dbReference type="AlphaFoldDB" id="A0A8H7DGH9"/>
<evidence type="ECO:0000256" key="1">
    <source>
        <dbReference type="SAM" id="MobiDB-lite"/>
    </source>
</evidence>
<feature type="region of interest" description="Disordered" evidence="1">
    <location>
        <begin position="126"/>
        <end position="181"/>
    </location>
</feature>
<protein>
    <submittedName>
        <fullName evidence="2">Uncharacterized protein</fullName>
    </submittedName>
</protein>
<keyword evidence="3" id="KW-1185">Reference proteome</keyword>
<name>A0A8H7DGH9_9AGAR</name>
<dbReference type="Proteomes" id="UP000623467">
    <property type="component" value="Unassembled WGS sequence"/>
</dbReference>
<organism evidence="2 3">
    <name type="scientific">Mycena sanguinolenta</name>
    <dbReference type="NCBI Taxonomy" id="230812"/>
    <lineage>
        <taxon>Eukaryota</taxon>
        <taxon>Fungi</taxon>
        <taxon>Dikarya</taxon>
        <taxon>Basidiomycota</taxon>
        <taxon>Agaricomycotina</taxon>
        <taxon>Agaricomycetes</taxon>
        <taxon>Agaricomycetidae</taxon>
        <taxon>Agaricales</taxon>
        <taxon>Marasmiineae</taxon>
        <taxon>Mycenaceae</taxon>
        <taxon>Mycena</taxon>
    </lineage>
</organism>
<accession>A0A8H7DGH9</accession>
<proteinExistence type="predicted"/>
<dbReference type="EMBL" id="JACAZH010000004">
    <property type="protein sequence ID" value="KAF7371383.1"/>
    <property type="molecule type" value="Genomic_DNA"/>
</dbReference>
<comment type="caution">
    <text evidence="2">The sequence shown here is derived from an EMBL/GenBank/DDBJ whole genome shotgun (WGS) entry which is preliminary data.</text>
</comment>
<reference evidence="2" key="1">
    <citation type="submission" date="2020-05" db="EMBL/GenBank/DDBJ databases">
        <title>Mycena genomes resolve the evolution of fungal bioluminescence.</title>
        <authorList>
            <person name="Tsai I.J."/>
        </authorList>
    </citation>
    <scope>NUCLEOTIDE SEQUENCE</scope>
    <source>
        <strain evidence="2">160909Yilan</strain>
    </source>
</reference>
<gene>
    <name evidence="2" type="ORF">MSAN_00774800</name>
</gene>
<sequence length="284" mass="30694">MLALATGHTLDIDAANPQRWIARIWATAEFSLGATCHRPTAPPPVLLSRTELKRAFLGIKLRRLPPPTYTSHHRIRDPHACANPGAHVRRDGDAQYPPASAAELVDPIPPRAAGYVGPCLGLARPHRAGTTSPDITRRIPLSSYSPWSGGAGRGESGQNEYEQGEDEVGGGMKTKGIPRTGTSRHACGYPCARSHSHLASFPVLPVSLRSLGSEPIRICRAASTLQPPHTHPAAGCGCRFARGRAPHRLVLPNPPFRMCVAESRVHIIELTLRTYLEFSDVKHG</sequence>